<dbReference type="GeneID" id="120324225"/>
<dbReference type="AlphaFoldDB" id="A0A7R5KN90"/>
<accession>A0A7R5KN90</accession>
<dbReference type="InParanoid" id="A0A7R5KN90"/>
<organism evidence="1 2">
    <name type="scientific">Pipra filicauda</name>
    <name type="common">Wire-tailed manakin</name>
    <dbReference type="NCBI Taxonomy" id="649802"/>
    <lineage>
        <taxon>Eukaryota</taxon>
        <taxon>Metazoa</taxon>
        <taxon>Chordata</taxon>
        <taxon>Craniata</taxon>
        <taxon>Vertebrata</taxon>
        <taxon>Euteleostomi</taxon>
        <taxon>Archelosauria</taxon>
        <taxon>Archosauria</taxon>
        <taxon>Dinosauria</taxon>
        <taxon>Saurischia</taxon>
        <taxon>Theropoda</taxon>
        <taxon>Coelurosauria</taxon>
        <taxon>Aves</taxon>
        <taxon>Neognathae</taxon>
        <taxon>Neoaves</taxon>
        <taxon>Telluraves</taxon>
        <taxon>Australaves</taxon>
        <taxon>Passeriformes</taxon>
        <taxon>Pipridae</taxon>
        <taxon>Pipra</taxon>
    </lineage>
</organism>
<name>A0A7R5KN90_9PASS</name>
<dbReference type="RefSeq" id="XP_039242035.1">
    <property type="nucleotide sequence ID" value="XM_039386101.1"/>
</dbReference>
<proteinExistence type="predicted"/>
<gene>
    <name evidence="2" type="primary">LOC120324225</name>
</gene>
<protein>
    <submittedName>
        <fullName evidence="2">Uncharacterized protein LOC120324225</fullName>
    </submittedName>
</protein>
<dbReference type="Proteomes" id="UP000504627">
    <property type="component" value="Unplaced"/>
</dbReference>
<reference evidence="2" key="1">
    <citation type="submission" date="2025-08" db="UniProtKB">
        <authorList>
            <consortium name="RefSeq"/>
        </authorList>
    </citation>
    <scope>IDENTIFICATION</scope>
    <source>
        <tissue evidence="2">Muscle</tissue>
    </source>
</reference>
<evidence type="ECO:0000313" key="2">
    <source>
        <dbReference type="RefSeq" id="XP_039242035.1"/>
    </source>
</evidence>
<sequence length="283" mass="31762">MRARTAAFMDLSSWLCPESAATNPGQKWVFLQGRINQEEIPQLPAGAGGGSRNPAILWSTGWSQGPGRKSWAQLGTAHGICSEKCERRQRRKFPRIHMEAALVLAHQDSFYSARTKGLIICSRGRNLDGDQVVGIIPCMRDNQGFAWLLWDKQPSPAPRKIQEAKEGAALWEWDRGHWNHIGCVPVSAGHPTARSYGPSRITMEVSAGRVKSLCSRYGDGHLLLTAKIWDRGICPIPSHDTHPLHCSNKPRNCCFIKTFAWLRCLLLHWFVVPKEQNILELLK</sequence>
<keyword evidence="1" id="KW-1185">Reference proteome</keyword>
<evidence type="ECO:0000313" key="1">
    <source>
        <dbReference type="Proteomes" id="UP000504627"/>
    </source>
</evidence>